<reference evidence="4 5" key="1">
    <citation type="submission" date="2015-09" db="EMBL/GenBank/DDBJ databases">
        <title>Draft genome of the parasitic nematode Teladorsagia circumcincta isolate WARC Sus (inbred).</title>
        <authorList>
            <person name="Mitreva M."/>
        </authorList>
    </citation>
    <scope>NUCLEOTIDE SEQUENCE [LARGE SCALE GENOMIC DNA]</scope>
    <source>
        <strain evidence="4 5">S</strain>
    </source>
</reference>
<dbReference type="InterPro" id="IPR001948">
    <property type="entry name" value="Peptidase_M18"/>
</dbReference>
<name>A0A2G9V6V0_TELCI</name>
<evidence type="ECO:0000313" key="5">
    <source>
        <dbReference type="Proteomes" id="UP000230423"/>
    </source>
</evidence>
<dbReference type="SUPFAM" id="SSF101821">
    <property type="entry name" value="Aminopeptidase/glucanase lid domain"/>
    <property type="match status" value="1"/>
</dbReference>
<proteinExistence type="inferred from homology"/>
<dbReference type="EMBL" id="KZ344998">
    <property type="protein sequence ID" value="PIO77450.1"/>
    <property type="molecule type" value="Genomic_DNA"/>
</dbReference>
<dbReference type="GO" id="GO:0008270">
    <property type="term" value="F:zinc ion binding"/>
    <property type="evidence" value="ECO:0007669"/>
    <property type="project" value="InterPro"/>
</dbReference>
<keyword evidence="3" id="KW-0862">Zinc</keyword>
<dbReference type="Pfam" id="PF02127">
    <property type="entry name" value="Peptidase_M18"/>
    <property type="match status" value="2"/>
</dbReference>
<comment type="similarity">
    <text evidence="3">Belongs to the peptidase M18 family.</text>
</comment>
<dbReference type="PANTHER" id="PTHR28570">
    <property type="entry name" value="ASPARTYL AMINOPEPTIDASE"/>
    <property type="match status" value="1"/>
</dbReference>
<dbReference type="EC" id="3.4.11.21" evidence="2"/>
<sequence length="333" mass="37294">MRINTEVGAITYARSLWHTWFDRDYSLAGEVVLRAGDALTRRLIDVSKPVLYLPSLAIHLQDSDNPFQYNKEDDFRLIFETTPEEELAEECNVQCPRYDEEEDPRSIVDQHHANFLKLVAGAAHTTPEQIVDMDLYVYDYNQTRISGIHQDFITGARLDDLVGTYTAVHALLRSIEDEDCVKCEEGIRIVACFDSENAGSKTEMGAKSAFFEHVLRRISANCDPVAFERACGRSMLVAVNQFDATHPNYPSKSEIATGRNDHRESKTIGPILAASLGILTADVGCPQLAMNSVRELMGTKCIEESIDLYTVTKAIEISPSTTCNFYSLPDVLR</sequence>
<dbReference type="Proteomes" id="UP000230423">
    <property type="component" value="Unassembled WGS sequence"/>
</dbReference>
<keyword evidence="3 4" id="KW-0645">Protease</keyword>
<evidence type="ECO:0000313" key="4">
    <source>
        <dbReference type="EMBL" id="PIO77450.1"/>
    </source>
</evidence>
<keyword evidence="3" id="KW-0479">Metal-binding</keyword>
<dbReference type="GO" id="GO:0008237">
    <property type="term" value="F:metallopeptidase activity"/>
    <property type="evidence" value="ECO:0007669"/>
    <property type="project" value="UniProtKB-KW"/>
</dbReference>
<dbReference type="GO" id="GO:0006508">
    <property type="term" value="P:proteolysis"/>
    <property type="evidence" value="ECO:0007669"/>
    <property type="project" value="UniProtKB-KW"/>
</dbReference>
<dbReference type="Gene3D" id="3.40.630.10">
    <property type="entry name" value="Zn peptidases"/>
    <property type="match status" value="2"/>
</dbReference>
<dbReference type="OrthoDB" id="9880441at2759"/>
<gene>
    <name evidence="4" type="ORF">TELCIR_00475</name>
</gene>
<dbReference type="GO" id="GO:0004177">
    <property type="term" value="F:aminopeptidase activity"/>
    <property type="evidence" value="ECO:0007669"/>
    <property type="project" value="UniProtKB-KW"/>
</dbReference>
<evidence type="ECO:0000256" key="1">
    <source>
        <dbReference type="ARBA" id="ARBA00001335"/>
    </source>
</evidence>
<dbReference type="SUPFAM" id="SSF53187">
    <property type="entry name" value="Zn-dependent exopeptidases"/>
    <property type="match status" value="1"/>
</dbReference>
<dbReference type="PRINTS" id="PR00932">
    <property type="entry name" value="AMINO1PTASE"/>
</dbReference>
<dbReference type="AlphaFoldDB" id="A0A2G9V6V0"/>
<dbReference type="PANTHER" id="PTHR28570:SF3">
    <property type="entry name" value="ASPARTYL AMINOPEPTIDASE"/>
    <property type="match status" value="1"/>
</dbReference>
<evidence type="ECO:0000256" key="2">
    <source>
        <dbReference type="ARBA" id="ARBA00011965"/>
    </source>
</evidence>
<protein>
    <recommendedName>
        <fullName evidence="2">aspartyl aminopeptidase</fullName>
        <ecNumber evidence="2">3.4.11.21</ecNumber>
    </recommendedName>
</protein>
<organism evidence="4 5">
    <name type="scientific">Teladorsagia circumcincta</name>
    <name type="common">Brown stomach worm</name>
    <name type="synonym">Ostertagia circumcincta</name>
    <dbReference type="NCBI Taxonomy" id="45464"/>
    <lineage>
        <taxon>Eukaryota</taxon>
        <taxon>Metazoa</taxon>
        <taxon>Ecdysozoa</taxon>
        <taxon>Nematoda</taxon>
        <taxon>Chromadorea</taxon>
        <taxon>Rhabditida</taxon>
        <taxon>Rhabditina</taxon>
        <taxon>Rhabditomorpha</taxon>
        <taxon>Strongyloidea</taxon>
        <taxon>Trichostrongylidae</taxon>
        <taxon>Teladorsagia</taxon>
    </lineage>
</organism>
<accession>A0A2G9V6V0</accession>
<keyword evidence="3 4" id="KW-0482">Metalloprotease</keyword>
<keyword evidence="3" id="KW-0378">Hydrolase</keyword>
<comment type="catalytic activity">
    <reaction evidence="1">
        <text>Release of an N-terminal aspartate or glutamate from a peptide, with a preference for aspartate.</text>
        <dbReference type="EC" id="3.4.11.21"/>
    </reaction>
</comment>
<keyword evidence="5" id="KW-1185">Reference proteome</keyword>
<keyword evidence="3 4" id="KW-0031">Aminopeptidase</keyword>
<evidence type="ECO:0000256" key="3">
    <source>
        <dbReference type="RuleBase" id="RU004386"/>
    </source>
</evidence>